<accession>A0A0D1YKD9</accession>
<dbReference type="AlphaFoldDB" id="A0A0D1YKD9"/>
<dbReference type="EMBL" id="KN846952">
    <property type="protein sequence ID" value="KIV83342.1"/>
    <property type="molecule type" value="Genomic_DNA"/>
</dbReference>
<organism evidence="2 3">
    <name type="scientific">Exophiala sideris</name>
    <dbReference type="NCBI Taxonomy" id="1016849"/>
    <lineage>
        <taxon>Eukaryota</taxon>
        <taxon>Fungi</taxon>
        <taxon>Dikarya</taxon>
        <taxon>Ascomycota</taxon>
        <taxon>Pezizomycotina</taxon>
        <taxon>Eurotiomycetes</taxon>
        <taxon>Chaetothyriomycetidae</taxon>
        <taxon>Chaetothyriales</taxon>
        <taxon>Herpotrichiellaceae</taxon>
        <taxon>Exophiala</taxon>
    </lineage>
</organism>
<protein>
    <submittedName>
        <fullName evidence="2">Uncharacterized protein</fullName>
    </submittedName>
</protein>
<feature type="region of interest" description="Disordered" evidence="1">
    <location>
        <begin position="66"/>
        <end position="93"/>
    </location>
</feature>
<sequence>MCKAHVLRFCCGHGVLMGFDVCRLAPCPMVKTTGLKLPQQPYKCYNCQNRLSNLSSTMSTSRAACDSSMSSRDSASSHGSSSSPPGSPIARAMAPLPGVARQPTECGMLSRRSTWNDSVPAKAFTFSCCSSAHFVTPHYMILPNHLPHQDHPCPPCQLEEVRMRADREATASAKAEYPHLTSEMLVRDGRIWEDWQTKPTLDGYIDEKRSDERQMWLHVTRKWTQDLKKLRVLVAEEDGLGLLG</sequence>
<evidence type="ECO:0000256" key="1">
    <source>
        <dbReference type="SAM" id="MobiDB-lite"/>
    </source>
</evidence>
<evidence type="ECO:0000313" key="3">
    <source>
        <dbReference type="Proteomes" id="UP000053599"/>
    </source>
</evidence>
<dbReference type="HOGENOM" id="CLU_1200384_0_0_1"/>
<name>A0A0D1YKD9_9EURO</name>
<reference evidence="2 3" key="1">
    <citation type="submission" date="2015-01" db="EMBL/GenBank/DDBJ databases">
        <title>The Genome Sequence of Exophiala sideris CBS121828.</title>
        <authorList>
            <consortium name="The Broad Institute Genomics Platform"/>
            <person name="Cuomo C."/>
            <person name="de Hoog S."/>
            <person name="Gorbushina A."/>
            <person name="Stielow B."/>
            <person name="Teixiera M."/>
            <person name="Abouelleil A."/>
            <person name="Chapman S.B."/>
            <person name="Priest M."/>
            <person name="Young S.K."/>
            <person name="Wortman J."/>
            <person name="Nusbaum C."/>
            <person name="Birren B."/>
        </authorList>
    </citation>
    <scope>NUCLEOTIDE SEQUENCE [LARGE SCALE GENOMIC DNA]</scope>
    <source>
        <strain evidence="2 3">CBS 121828</strain>
    </source>
</reference>
<gene>
    <name evidence="2" type="ORF">PV11_05375</name>
</gene>
<dbReference type="Proteomes" id="UP000053599">
    <property type="component" value="Unassembled WGS sequence"/>
</dbReference>
<evidence type="ECO:0000313" key="2">
    <source>
        <dbReference type="EMBL" id="KIV83342.1"/>
    </source>
</evidence>
<proteinExistence type="predicted"/>
<feature type="compositionally biased region" description="Low complexity" evidence="1">
    <location>
        <begin position="66"/>
        <end position="92"/>
    </location>
</feature>
<dbReference type="OrthoDB" id="4117659at2759"/>